<proteinExistence type="predicted"/>
<sequence>MAAANANDPPHILLKDMINKASIILEQVHDEAQSSSDPSTTGVRNDEYDLKGEMSTCHGTDEDMNLDKEASMEDLISNLHIGELPTIPKQANNGAKPVLLQNNMKRVTLSLGKKSYDKWVPILLDYDTPKKCYYYQLTPISLFSLRSKGVFSKQEELVSLTPPLNGKVARQCYFYNPTLHFPELI</sequence>
<name>A0ABS8T2W4_DATST</name>
<evidence type="ECO:0000313" key="1">
    <source>
        <dbReference type="EMBL" id="MCD7465458.1"/>
    </source>
</evidence>
<comment type="caution">
    <text evidence="1">The sequence shown here is derived from an EMBL/GenBank/DDBJ whole genome shotgun (WGS) entry which is preliminary data.</text>
</comment>
<keyword evidence="2" id="KW-1185">Reference proteome</keyword>
<accession>A0ABS8T2W4</accession>
<organism evidence="1 2">
    <name type="scientific">Datura stramonium</name>
    <name type="common">Jimsonweed</name>
    <name type="synonym">Common thornapple</name>
    <dbReference type="NCBI Taxonomy" id="4076"/>
    <lineage>
        <taxon>Eukaryota</taxon>
        <taxon>Viridiplantae</taxon>
        <taxon>Streptophyta</taxon>
        <taxon>Embryophyta</taxon>
        <taxon>Tracheophyta</taxon>
        <taxon>Spermatophyta</taxon>
        <taxon>Magnoliopsida</taxon>
        <taxon>eudicotyledons</taxon>
        <taxon>Gunneridae</taxon>
        <taxon>Pentapetalae</taxon>
        <taxon>asterids</taxon>
        <taxon>lamiids</taxon>
        <taxon>Solanales</taxon>
        <taxon>Solanaceae</taxon>
        <taxon>Solanoideae</taxon>
        <taxon>Datureae</taxon>
        <taxon>Datura</taxon>
    </lineage>
</organism>
<reference evidence="1 2" key="1">
    <citation type="journal article" date="2021" name="BMC Genomics">
        <title>Datura genome reveals duplications of psychoactive alkaloid biosynthetic genes and high mutation rate following tissue culture.</title>
        <authorList>
            <person name="Rajewski A."/>
            <person name="Carter-House D."/>
            <person name="Stajich J."/>
            <person name="Litt A."/>
        </authorList>
    </citation>
    <scope>NUCLEOTIDE SEQUENCE [LARGE SCALE GENOMIC DNA]</scope>
    <source>
        <strain evidence="1">AR-01</strain>
    </source>
</reference>
<evidence type="ECO:0000313" key="2">
    <source>
        <dbReference type="Proteomes" id="UP000823775"/>
    </source>
</evidence>
<gene>
    <name evidence="1" type="ORF">HAX54_001362</name>
</gene>
<protein>
    <submittedName>
        <fullName evidence="1">Uncharacterized protein</fullName>
    </submittedName>
</protein>
<dbReference type="EMBL" id="JACEIK010001050">
    <property type="protein sequence ID" value="MCD7465458.1"/>
    <property type="molecule type" value="Genomic_DNA"/>
</dbReference>
<dbReference type="Proteomes" id="UP000823775">
    <property type="component" value="Unassembled WGS sequence"/>
</dbReference>